<protein>
    <submittedName>
        <fullName evidence="2">Uncharacterized protein</fullName>
    </submittedName>
</protein>
<evidence type="ECO:0000256" key="1">
    <source>
        <dbReference type="SAM" id="MobiDB-lite"/>
    </source>
</evidence>
<dbReference type="Proteomes" id="UP000541444">
    <property type="component" value="Unassembled WGS sequence"/>
</dbReference>
<dbReference type="InterPro" id="IPR052437">
    <property type="entry name" value="Pectin_Meth_Modulator"/>
</dbReference>
<sequence length="213" mass="24645">MASKKVVKKKTKKNQKVRNEVNGDEQFQQISNPEDDRLLTFTRSGRKKQKEIEAATSERQQNEETNEYEPDHEEINKNQEGDENEREEKDEENEKMDDVQTGEDPIEPHMGNNSDKNHLKNGDFEEGSYVFPNTSWGVLILPNIEDDYSPLPGWMVESLKAVKYVDSDHFSLPEEKRGVEHVTGKESAIAQIARTIDGKQNTQFRSRRCKQCM</sequence>
<gene>
    <name evidence="2" type="ORF">GIB67_025348</name>
</gene>
<dbReference type="AlphaFoldDB" id="A0A7J7NC24"/>
<evidence type="ECO:0000313" key="3">
    <source>
        <dbReference type="Proteomes" id="UP000541444"/>
    </source>
</evidence>
<keyword evidence="3" id="KW-1185">Reference proteome</keyword>
<evidence type="ECO:0000313" key="2">
    <source>
        <dbReference type="EMBL" id="KAF6164522.1"/>
    </source>
</evidence>
<proteinExistence type="predicted"/>
<dbReference type="PANTHER" id="PTHR31265:SF3">
    <property type="entry name" value="OS02G0205200 PROTEIN"/>
    <property type="match status" value="1"/>
</dbReference>
<comment type="caution">
    <text evidence="2">The sequence shown here is derived from an EMBL/GenBank/DDBJ whole genome shotgun (WGS) entry which is preliminary data.</text>
</comment>
<dbReference type="EMBL" id="JACGCM010000926">
    <property type="protein sequence ID" value="KAF6164522.1"/>
    <property type="molecule type" value="Genomic_DNA"/>
</dbReference>
<name>A0A7J7NC24_9MAGN</name>
<dbReference type="OrthoDB" id="10565548at2759"/>
<feature type="compositionally biased region" description="Acidic residues" evidence="1">
    <location>
        <begin position="81"/>
        <end position="105"/>
    </location>
</feature>
<accession>A0A7J7NC24</accession>
<feature type="region of interest" description="Disordered" evidence="1">
    <location>
        <begin position="1"/>
        <end position="121"/>
    </location>
</feature>
<organism evidence="2 3">
    <name type="scientific">Kingdonia uniflora</name>
    <dbReference type="NCBI Taxonomy" id="39325"/>
    <lineage>
        <taxon>Eukaryota</taxon>
        <taxon>Viridiplantae</taxon>
        <taxon>Streptophyta</taxon>
        <taxon>Embryophyta</taxon>
        <taxon>Tracheophyta</taxon>
        <taxon>Spermatophyta</taxon>
        <taxon>Magnoliopsida</taxon>
        <taxon>Ranunculales</taxon>
        <taxon>Circaeasteraceae</taxon>
        <taxon>Kingdonia</taxon>
    </lineage>
</organism>
<reference evidence="2 3" key="1">
    <citation type="journal article" date="2020" name="IScience">
        <title>Genome Sequencing of the Endangered Kingdonia uniflora (Circaeasteraceae, Ranunculales) Reveals Potential Mechanisms of Evolutionary Specialization.</title>
        <authorList>
            <person name="Sun Y."/>
            <person name="Deng T."/>
            <person name="Zhang A."/>
            <person name="Moore M.J."/>
            <person name="Landis J.B."/>
            <person name="Lin N."/>
            <person name="Zhang H."/>
            <person name="Zhang X."/>
            <person name="Huang J."/>
            <person name="Zhang X."/>
            <person name="Sun H."/>
            <person name="Wang H."/>
        </authorList>
    </citation>
    <scope>NUCLEOTIDE SEQUENCE [LARGE SCALE GENOMIC DNA]</scope>
    <source>
        <strain evidence="2">TB1705</strain>
        <tissue evidence="2">Leaf</tissue>
    </source>
</reference>
<dbReference type="PANTHER" id="PTHR31265">
    <property type="entry name" value="OS02G0527500 PROTEIN-RELATED"/>
    <property type="match status" value="1"/>
</dbReference>
<feature type="compositionally biased region" description="Basic residues" evidence="1">
    <location>
        <begin position="1"/>
        <end position="16"/>
    </location>
</feature>